<dbReference type="Proteomes" id="UP000434276">
    <property type="component" value="Unassembled WGS sequence"/>
</dbReference>
<dbReference type="EMBL" id="CACSHJ010000095">
    <property type="protein sequence ID" value="CAA0396375.1"/>
    <property type="molecule type" value="Genomic_DNA"/>
</dbReference>
<dbReference type="AlphaFoldDB" id="A0A5S9XVL0"/>
<dbReference type="Proteomes" id="UP000426265">
    <property type="component" value="Unassembled WGS sequence"/>
</dbReference>
<evidence type="ECO:0000313" key="1">
    <source>
        <dbReference type="EMBL" id="CAA0396375.1"/>
    </source>
</evidence>
<evidence type="ECO:0000313" key="3">
    <source>
        <dbReference type="Proteomes" id="UP000426265"/>
    </source>
</evidence>
<evidence type="ECO:0000313" key="2">
    <source>
        <dbReference type="EMBL" id="VYS63787.1"/>
    </source>
</evidence>
<dbReference type="EMBL" id="CACRSJ010000109">
    <property type="protein sequence ID" value="VYS63787.1"/>
    <property type="molecule type" value="Genomic_DNA"/>
</dbReference>
<accession>A0A654FSD4</accession>
<protein>
    <submittedName>
        <fullName evidence="1">Uncharacterized protein</fullName>
    </submittedName>
</protein>
<dbReference type="OrthoDB" id="1107677at2759"/>
<proteinExistence type="predicted"/>
<reference evidence="1 4" key="1">
    <citation type="submission" date="2019-12" db="EMBL/GenBank/DDBJ databases">
        <authorList>
            <person name="Jiao W.-B."/>
            <person name="Schneeberger K."/>
        </authorList>
    </citation>
    <scope>NUCLEOTIDE SEQUENCE [LARGE SCALE GENOMIC DNA]</scope>
    <source>
        <strain evidence="3">cv. An-1</strain>
        <strain evidence="4">cv. C24</strain>
    </source>
</reference>
<accession>A0A5S9XVL0</accession>
<sequence>MWYPLYFLIHLKLSQGFHDLLHQVKYLKLQADEQMRSEIFQAFLAVKVLSRSLQRIDRTSMIDLGGSRSCSLSELPSSCCICAANVSSNI</sequence>
<evidence type="ECO:0000313" key="4">
    <source>
        <dbReference type="Proteomes" id="UP000434276"/>
    </source>
</evidence>
<gene>
    <name evidence="2" type="ORF">AN1_LOCUS19201</name>
    <name evidence="1" type="ORF">C24_LOCUS19101</name>
</gene>
<organism evidence="1 4">
    <name type="scientific">Arabidopsis thaliana</name>
    <name type="common">Mouse-ear cress</name>
    <dbReference type="NCBI Taxonomy" id="3702"/>
    <lineage>
        <taxon>Eukaryota</taxon>
        <taxon>Viridiplantae</taxon>
        <taxon>Streptophyta</taxon>
        <taxon>Embryophyta</taxon>
        <taxon>Tracheophyta</taxon>
        <taxon>Spermatophyta</taxon>
        <taxon>Magnoliopsida</taxon>
        <taxon>eudicotyledons</taxon>
        <taxon>Gunneridae</taxon>
        <taxon>Pentapetalae</taxon>
        <taxon>rosids</taxon>
        <taxon>malvids</taxon>
        <taxon>Brassicales</taxon>
        <taxon>Brassicaceae</taxon>
        <taxon>Camelineae</taxon>
        <taxon>Arabidopsis</taxon>
    </lineage>
</organism>
<name>A0A5S9XVL0_ARATH</name>